<feature type="domain" description="DUF402" evidence="1">
    <location>
        <begin position="31"/>
        <end position="158"/>
    </location>
</feature>
<proteinExistence type="predicted"/>
<dbReference type="PANTHER" id="PTHR41271:SF1">
    <property type="entry name" value="DUF402 DOMAIN-CONTAINING PROTEIN"/>
    <property type="match status" value="1"/>
</dbReference>
<dbReference type="KEGG" id="mcak:MCCS_06250"/>
<dbReference type="InterPro" id="IPR007295">
    <property type="entry name" value="DUF402"/>
</dbReference>
<dbReference type="SUPFAM" id="SSF159234">
    <property type="entry name" value="FomD-like"/>
    <property type="match status" value="1"/>
</dbReference>
<dbReference type="OrthoDB" id="2002222at2"/>
<dbReference type="Gene3D" id="2.40.380.10">
    <property type="entry name" value="FomD-like"/>
    <property type="match status" value="1"/>
</dbReference>
<dbReference type="AlphaFoldDB" id="A0A1W7A9H2"/>
<accession>A0A1W7A9H2</accession>
<reference evidence="2 3" key="1">
    <citation type="journal article" date="2017" name="Int. J. Syst. Evol. Microbiol.">
        <title>Macrococcus canis sp. nov., a skin bacterium associated with infections in dogs.</title>
        <authorList>
            <person name="Gobeli Brawand S."/>
            <person name="Cotting K."/>
            <person name="Gomez-Sanz E."/>
            <person name="Collaud A."/>
            <person name="Thomann A."/>
            <person name="Brodard I."/>
            <person name="Rodriguez-Campos S."/>
            <person name="Strauss C."/>
            <person name="Perreten V."/>
        </authorList>
    </citation>
    <scope>NUCLEOTIDE SEQUENCE [LARGE SCALE GENOMIC DNA]</scope>
    <source>
        <strain evidence="2 3">KM45013</strain>
    </source>
</reference>
<dbReference type="PANTHER" id="PTHR41271">
    <property type="entry name" value="DUF402 DOMAIN-CONTAINING PROTEIN"/>
    <property type="match status" value="1"/>
</dbReference>
<evidence type="ECO:0000313" key="3">
    <source>
        <dbReference type="Proteomes" id="UP000194154"/>
    </source>
</evidence>
<keyword evidence="3" id="KW-1185">Reference proteome</keyword>
<dbReference type="Proteomes" id="UP000194154">
    <property type="component" value="Chromosome"/>
</dbReference>
<evidence type="ECO:0000259" key="1">
    <source>
        <dbReference type="Pfam" id="PF04167"/>
    </source>
</evidence>
<dbReference type="EMBL" id="CP021059">
    <property type="protein sequence ID" value="ARQ06275.1"/>
    <property type="molecule type" value="Genomic_DNA"/>
</dbReference>
<dbReference type="Pfam" id="PF04167">
    <property type="entry name" value="DUF402"/>
    <property type="match status" value="1"/>
</dbReference>
<sequence>MKTKYIDKRSWRRLLKQHYKEIRVSDEWFDGIIGEIEMIKVKSPLEITIIDQNIVVADNGYRWLQILPKDKHYSITVMYDAQDKPLQYYFDINEENIVEMGEARTHDLYLDVLVLPDGRYELVDEADVKRALKKQVITQAQYDFAYKTAQEVMDEVKDNFAYFEQLASKCKAQIKTERT</sequence>
<evidence type="ECO:0000313" key="2">
    <source>
        <dbReference type="EMBL" id="ARQ06275.1"/>
    </source>
</evidence>
<gene>
    <name evidence="2" type="ORF">MCCS_06250</name>
</gene>
<dbReference type="InterPro" id="IPR035930">
    <property type="entry name" value="FomD-like_sf"/>
</dbReference>
<name>A0A1W7A9H2_9STAP</name>
<organism evidence="2 3">
    <name type="scientific">Macrococcoides canis</name>
    <dbReference type="NCBI Taxonomy" id="1855823"/>
    <lineage>
        <taxon>Bacteria</taxon>
        <taxon>Bacillati</taxon>
        <taxon>Bacillota</taxon>
        <taxon>Bacilli</taxon>
        <taxon>Bacillales</taxon>
        <taxon>Staphylococcaceae</taxon>
        <taxon>Macrococcoides</taxon>
    </lineage>
</organism>
<dbReference type="STRING" id="1855823.MCCS_06250"/>
<protein>
    <recommendedName>
        <fullName evidence="1">DUF402 domain-containing protein</fullName>
    </recommendedName>
</protein>